<feature type="region of interest" description="Disordered" evidence="6">
    <location>
        <begin position="134"/>
        <end position="230"/>
    </location>
</feature>
<feature type="domain" description="Cupin type-1" evidence="8">
    <location>
        <begin position="54"/>
        <end position="341"/>
    </location>
</feature>
<feature type="compositionally biased region" description="Polar residues" evidence="6">
    <location>
        <begin position="201"/>
        <end position="217"/>
    </location>
</feature>
<dbReference type="CDD" id="cd02243">
    <property type="entry name" value="cupin_11S_legumin_C"/>
    <property type="match status" value="1"/>
</dbReference>
<dbReference type="Pfam" id="PF00190">
    <property type="entry name" value="Cupin_1"/>
    <property type="match status" value="2"/>
</dbReference>
<accession>A0A822XJL7</accession>
<gene>
    <name evidence="9" type="ORF">HUJ06_021366</name>
</gene>
<feature type="compositionally biased region" description="Basic and acidic residues" evidence="6">
    <location>
        <begin position="141"/>
        <end position="150"/>
    </location>
</feature>
<feature type="chain" id="PRO_5032902852" description="Cupin type-1 domain-containing protein" evidence="7">
    <location>
        <begin position="23"/>
        <end position="567"/>
    </location>
</feature>
<dbReference type="Gene3D" id="2.60.120.10">
    <property type="entry name" value="Jelly Rolls"/>
    <property type="match status" value="3"/>
</dbReference>
<dbReference type="GO" id="GO:0048316">
    <property type="term" value="P:seed development"/>
    <property type="evidence" value="ECO:0007669"/>
    <property type="project" value="UniProtKB-ARBA"/>
</dbReference>
<feature type="compositionally biased region" description="Basic and acidic residues" evidence="6">
    <location>
        <begin position="218"/>
        <end position="230"/>
    </location>
</feature>
<reference evidence="9 10" key="1">
    <citation type="journal article" date="2020" name="Mol. Biol. Evol.">
        <title>Distinct Expression and Methylation Patterns for Genes with Different Fates following a Single Whole-Genome Duplication in Flowering Plants.</title>
        <authorList>
            <person name="Shi T."/>
            <person name="Rahmani R.S."/>
            <person name="Gugger P.F."/>
            <person name="Wang M."/>
            <person name="Li H."/>
            <person name="Zhang Y."/>
            <person name="Li Z."/>
            <person name="Wang Q."/>
            <person name="Van de Peer Y."/>
            <person name="Marchal K."/>
            <person name="Chen J."/>
        </authorList>
    </citation>
    <scope>NUCLEOTIDE SEQUENCE [LARGE SCALE GENOMIC DNA]</scope>
    <source>
        <tissue evidence="9">Leaf</tissue>
    </source>
</reference>
<dbReference type="SUPFAM" id="SSF51182">
    <property type="entry name" value="RmlC-like cupins"/>
    <property type="match status" value="1"/>
</dbReference>
<evidence type="ECO:0000259" key="8">
    <source>
        <dbReference type="SMART" id="SM00835"/>
    </source>
</evidence>
<feature type="domain" description="Cupin type-1" evidence="8">
    <location>
        <begin position="393"/>
        <end position="542"/>
    </location>
</feature>
<dbReference type="PRINTS" id="PR00439">
    <property type="entry name" value="11SGLOBULIN"/>
</dbReference>
<comment type="similarity">
    <text evidence="1">Belongs to the 11S seed storage protein (globulins) family.</text>
</comment>
<dbReference type="InterPro" id="IPR006044">
    <property type="entry name" value="11S_seedstore_pln"/>
</dbReference>
<dbReference type="GO" id="GO:0045735">
    <property type="term" value="F:nutrient reservoir activity"/>
    <property type="evidence" value="ECO:0007669"/>
    <property type="project" value="UniProtKB-KW"/>
</dbReference>
<keyword evidence="10" id="KW-1185">Reference proteome</keyword>
<dbReference type="InterPro" id="IPR050253">
    <property type="entry name" value="Seed_Storage-Functional"/>
</dbReference>
<evidence type="ECO:0000256" key="4">
    <source>
        <dbReference type="ARBA" id="ARBA00023129"/>
    </source>
</evidence>
<evidence type="ECO:0000256" key="7">
    <source>
        <dbReference type="SAM" id="SignalP"/>
    </source>
</evidence>
<keyword evidence="3" id="KW-0758">Storage protein</keyword>
<evidence type="ECO:0000313" key="10">
    <source>
        <dbReference type="Proteomes" id="UP000607653"/>
    </source>
</evidence>
<sequence length="567" mass="64091">MAKSCLLSLGICLFILFHGCLAVRPYNSHQGQGWSTRPDHQSRGEQSECQINNLDALEPSRRIEAEAGQFEIWDDNNEQFRCAGVAAYRVTIQPKGLSLPVYHNQPRILYIVQGRGVLGLSIPGCPETFQLFQQDEQSEEEGCRSQRSEDEGSSSQRSKDQGGKSQQSEDQDRRRQKSGEQYSRSQKSEDQDSRRHKSESRSQGSKSQQSEHQSSTSRKSEDQHCRSHRSEDFYQQPRFFKEGDILMVPNGVSYWVYNDGDTPLVAIAVIDTRNNFNQLDRKVRNFWLAGNIQEQQEEEQRRGSSSSKSEEVGQESSNNVFSGFDAKILAQAFGVTKETVRKLQKKNDERGPIIQVERGLQVIKSISSKEQERQQETNANGLEETLCNMRLRQNIGKATSSDVYTPFGGRLTNVNSQSLPILGLYELSAERGHLYKNAIMSPHWNVNAHSLMYVLRGEARVQIVGNSGQTAYDGQLWEGQLIVIPQNFAVVKQAGDNGFEWVSIKTSDNAVRSPLVGRTSAIRAMPEEVLVNAYQISNEEARRLKYNREETCVLAPNFESNGRFSVM</sequence>
<name>A0A822XJL7_NELNU</name>
<evidence type="ECO:0000256" key="6">
    <source>
        <dbReference type="SAM" id="MobiDB-lite"/>
    </source>
</evidence>
<evidence type="ECO:0000256" key="1">
    <source>
        <dbReference type="ARBA" id="ARBA00007178"/>
    </source>
</evidence>
<dbReference type="PANTHER" id="PTHR31189:SF35">
    <property type="entry name" value="12S SEED STORAGE PROTEIN CRB"/>
    <property type="match status" value="1"/>
</dbReference>
<dbReference type="SMART" id="SM00835">
    <property type="entry name" value="Cupin_1"/>
    <property type="match status" value="2"/>
</dbReference>
<proteinExistence type="inferred from homology"/>
<keyword evidence="4" id="KW-0708">Seed storage protein</keyword>
<feature type="region of interest" description="Disordered" evidence="6">
    <location>
        <begin position="294"/>
        <end position="316"/>
    </location>
</feature>
<evidence type="ECO:0000256" key="5">
    <source>
        <dbReference type="ARBA" id="ARBA00023157"/>
    </source>
</evidence>
<comment type="caution">
    <text evidence="9">The sequence shown here is derived from an EMBL/GenBank/DDBJ whole genome shotgun (WGS) entry which is preliminary data.</text>
</comment>
<dbReference type="PANTHER" id="PTHR31189">
    <property type="entry name" value="OS03G0336100 PROTEIN-RELATED"/>
    <property type="match status" value="1"/>
</dbReference>
<dbReference type="FunFam" id="2.60.120.10:FF:000073">
    <property type="entry name" value="Glycinin G1"/>
    <property type="match status" value="1"/>
</dbReference>
<evidence type="ECO:0000256" key="2">
    <source>
        <dbReference type="ARBA" id="ARBA00022729"/>
    </source>
</evidence>
<dbReference type="AlphaFoldDB" id="A0A822XJL7"/>
<keyword evidence="2 7" id="KW-0732">Signal</keyword>
<keyword evidence="5" id="KW-1015">Disulfide bond</keyword>
<dbReference type="InterPro" id="IPR014710">
    <property type="entry name" value="RmlC-like_jellyroll"/>
</dbReference>
<evidence type="ECO:0000313" key="9">
    <source>
        <dbReference type="EMBL" id="DAD19903.1"/>
    </source>
</evidence>
<dbReference type="CDD" id="cd02242">
    <property type="entry name" value="cupin_11S_legumin_N"/>
    <property type="match status" value="1"/>
</dbReference>
<protein>
    <recommendedName>
        <fullName evidence="8">Cupin type-1 domain-containing protein</fullName>
    </recommendedName>
</protein>
<dbReference type="InterPro" id="IPR011051">
    <property type="entry name" value="RmlC_Cupin_sf"/>
</dbReference>
<dbReference type="InterPro" id="IPR006045">
    <property type="entry name" value="Cupin_1"/>
</dbReference>
<organism evidence="9 10">
    <name type="scientific">Nelumbo nucifera</name>
    <name type="common">Sacred lotus</name>
    <dbReference type="NCBI Taxonomy" id="4432"/>
    <lineage>
        <taxon>Eukaryota</taxon>
        <taxon>Viridiplantae</taxon>
        <taxon>Streptophyta</taxon>
        <taxon>Embryophyta</taxon>
        <taxon>Tracheophyta</taxon>
        <taxon>Spermatophyta</taxon>
        <taxon>Magnoliopsida</taxon>
        <taxon>Proteales</taxon>
        <taxon>Nelumbonaceae</taxon>
        <taxon>Nelumbo</taxon>
    </lineage>
</organism>
<feature type="signal peptide" evidence="7">
    <location>
        <begin position="1"/>
        <end position="22"/>
    </location>
</feature>
<dbReference type="Proteomes" id="UP000607653">
    <property type="component" value="Unassembled WGS sequence"/>
</dbReference>
<dbReference type="EMBL" id="DUZY01000001">
    <property type="protein sequence ID" value="DAD19903.1"/>
    <property type="molecule type" value="Genomic_DNA"/>
</dbReference>
<evidence type="ECO:0000256" key="3">
    <source>
        <dbReference type="ARBA" id="ARBA00022761"/>
    </source>
</evidence>